<dbReference type="PANTHER" id="PTHR35271">
    <property type="entry name" value="ABC TRANSPORTER, SUBSTRATE-BINDING LIPOPROTEIN-RELATED"/>
    <property type="match status" value="1"/>
</dbReference>
<dbReference type="Pfam" id="PF04392">
    <property type="entry name" value="ABC_sub_bind"/>
    <property type="match status" value="1"/>
</dbReference>
<evidence type="ECO:0000313" key="2">
    <source>
        <dbReference type="EMBL" id="TXL73402.1"/>
    </source>
</evidence>
<keyword evidence="3" id="KW-1185">Reference proteome</keyword>
<gene>
    <name evidence="2" type="ORF">FHP25_20925</name>
</gene>
<reference evidence="2 3" key="1">
    <citation type="submission" date="2019-06" db="EMBL/GenBank/DDBJ databases">
        <title>New taxonomy in bacterial strain CC-CFT640, isolated from vineyard.</title>
        <authorList>
            <person name="Lin S.-Y."/>
            <person name="Tsai C.-F."/>
            <person name="Young C.-C."/>
        </authorList>
    </citation>
    <scope>NUCLEOTIDE SEQUENCE [LARGE SCALE GENOMIC DNA]</scope>
    <source>
        <strain evidence="2 3">CC-CFT640</strain>
    </source>
</reference>
<name>A0A5C8PHU2_9HYPH</name>
<dbReference type="CDD" id="cd06325">
    <property type="entry name" value="PBP1_ABC_unchar_transporter"/>
    <property type="match status" value="1"/>
</dbReference>
<dbReference type="EMBL" id="VDUZ01000025">
    <property type="protein sequence ID" value="TXL73402.1"/>
    <property type="molecule type" value="Genomic_DNA"/>
</dbReference>
<comment type="caution">
    <text evidence="2">The sequence shown here is derived from an EMBL/GenBank/DDBJ whole genome shotgun (WGS) entry which is preliminary data.</text>
</comment>
<accession>A0A5C8PHU2</accession>
<organism evidence="2 3">
    <name type="scientific">Vineibacter terrae</name>
    <dbReference type="NCBI Taxonomy" id="2586908"/>
    <lineage>
        <taxon>Bacteria</taxon>
        <taxon>Pseudomonadati</taxon>
        <taxon>Pseudomonadota</taxon>
        <taxon>Alphaproteobacteria</taxon>
        <taxon>Hyphomicrobiales</taxon>
        <taxon>Vineibacter</taxon>
    </lineage>
</organism>
<dbReference type="InterPro" id="IPR007487">
    <property type="entry name" value="ABC_transpt-TYRBP-like"/>
</dbReference>
<feature type="region of interest" description="Disordered" evidence="1">
    <location>
        <begin position="1"/>
        <end position="30"/>
    </location>
</feature>
<dbReference type="AlphaFoldDB" id="A0A5C8PHU2"/>
<dbReference type="OrthoDB" id="9776955at2"/>
<dbReference type="Gene3D" id="3.40.50.2300">
    <property type="match status" value="2"/>
</dbReference>
<dbReference type="PANTHER" id="PTHR35271:SF1">
    <property type="entry name" value="ABC TRANSPORTER, SUBSTRATE-BINDING LIPOPROTEIN"/>
    <property type="match status" value="1"/>
</dbReference>
<dbReference type="Proteomes" id="UP000321638">
    <property type="component" value="Unassembled WGS sequence"/>
</dbReference>
<evidence type="ECO:0000256" key="1">
    <source>
        <dbReference type="SAM" id="MobiDB-lite"/>
    </source>
</evidence>
<protein>
    <submittedName>
        <fullName evidence="2">ABC transporter substrate-binding protein</fullName>
    </submittedName>
</protein>
<evidence type="ECO:0000313" key="3">
    <source>
        <dbReference type="Proteomes" id="UP000321638"/>
    </source>
</evidence>
<proteinExistence type="predicted"/>
<sequence length="394" mass="42242">MHHTPVRASRYVGRAPGRSHRAAPLSRRPAITPGRCCRERRPVPAMPGKPKEICSPRVPCGQKAMRRREFISVVGGASLVMPLAARAQHRQGMRRLGVLMSGAQDDTDSAARIAAFRQGLQDLGWKDGENIHVDYRWGAGRRALIRQHAQALVALAPDVIVASGTPAVAALATLTRSIPIVCAMVIDPVGLEFAESLSRPGGNITGFTFVNPELIDKWTALLREAAPGVHRAALLYNPERNPWYESFLRKAIAVPRSVAMKLVPMVVGTLDDLAIRIPVLASTPGAGLIIGPEAFVRGHFQQLAAVAAANRLPGISVYRQFAVDGGLMSYGPDTLEIFRGSAGYVDRILKGADPATLPVQAPTRFEFAINQKAATALGLALPPTLLAAADEVIK</sequence>